<protein>
    <recommendedName>
        <fullName evidence="2">subtilisin</fullName>
        <ecNumber evidence="2">3.4.21.62</ecNumber>
    </recommendedName>
</protein>
<sequence length="159" mass="17175">MIRAWEAALKFKKTQVILLAYGWSFERADSLVKKHLLEKAVKKGVFVVTGASNSDKSDGREDVLLPCGLANHIRGVVCVAATFAEMPTVLCSSASKLASFGAPGVVALMKSFKNFKPEDIERILLNATEGRVRTATGYEMTYGVLRPDLAVKQAIAEAG</sequence>
<dbReference type="InterPro" id="IPR036852">
    <property type="entry name" value="Peptidase_S8/S53_dom_sf"/>
</dbReference>
<evidence type="ECO:0000313" key="3">
    <source>
        <dbReference type="EMBL" id="KAF4719132.1"/>
    </source>
</evidence>
<gene>
    <name evidence="3" type="ORF">FOZ62_017851</name>
</gene>
<dbReference type="Proteomes" id="UP000574390">
    <property type="component" value="Unassembled WGS sequence"/>
</dbReference>
<dbReference type="Gene3D" id="3.40.50.200">
    <property type="entry name" value="Peptidase S8/S53 domain"/>
    <property type="match status" value="1"/>
</dbReference>
<dbReference type="EMBL" id="JABANM010022712">
    <property type="protein sequence ID" value="KAF4719132.1"/>
    <property type="molecule type" value="Genomic_DNA"/>
</dbReference>
<evidence type="ECO:0000256" key="1">
    <source>
        <dbReference type="ARBA" id="ARBA00023529"/>
    </source>
</evidence>
<evidence type="ECO:0000313" key="4">
    <source>
        <dbReference type="Proteomes" id="UP000574390"/>
    </source>
</evidence>
<reference evidence="3 4" key="1">
    <citation type="submission" date="2020-04" db="EMBL/GenBank/DDBJ databases">
        <title>Perkinsus olseni comparative genomics.</title>
        <authorList>
            <person name="Bogema D.R."/>
        </authorList>
    </citation>
    <scope>NUCLEOTIDE SEQUENCE [LARGE SCALE GENOMIC DNA]</scope>
    <source>
        <strain evidence="3">ATCC PRA-205</strain>
    </source>
</reference>
<name>A0A7J6RFI2_PEROL</name>
<comment type="catalytic activity">
    <reaction evidence="1">
        <text>Hydrolysis of proteins with broad specificity for peptide bonds, and a preference for a large uncharged residue in P1. Hydrolyzes peptide amides.</text>
        <dbReference type="EC" id="3.4.21.62"/>
    </reaction>
</comment>
<dbReference type="AlphaFoldDB" id="A0A7J6RFI2"/>
<organism evidence="3 4">
    <name type="scientific">Perkinsus olseni</name>
    <name type="common">Perkinsus atlanticus</name>
    <dbReference type="NCBI Taxonomy" id="32597"/>
    <lineage>
        <taxon>Eukaryota</taxon>
        <taxon>Sar</taxon>
        <taxon>Alveolata</taxon>
        <taxon>Perkinsozoa</taxon>
        <taxon>Perkinsea</taxon>
        <taxon>Perkinsida</taxon>
        <taxon>Perkinsidae</taxon>
        <taxon>Perkinsus</taxon>
    </lineage>
</organism>
<accession>A0A7J6RFI2</accession>
<proteinExistence type="predicted"/>
<dbReference type="GO" id="GO:0006508">
    <property type="term" value="P:proteolysis"/>
    <property type="evidence" value="ECO:0007669"/>
    <property type="project" value="InterPro"/>
</dbReference>
<dbReference type="EC" id="3.4.21.62" evidence="2"/>
<dbReference type="SUPFAM" id="SSF52743">
    <property type="entry name" value="Subtilisin-like"/>
    <property type="match status" value="1"/>
</dbReference>
<comment type="caution">
    <text evidence="3">The sequence shown here is derived from an EMBL/GenBank/DDBJ whole genome shotgun (WGS) entry which is preliminary data.</text>
</comment>
<dbReference type="GO" id="GO:0004252">
    <property type="term" value="F:serine-type endopeptidase activity"/>
    <property type="evidence" value="ECO:0007669"/>
    <property type="project" value="UniProtKB-EC"/>
</dbReference>
<evidence type="ECO:0000256" key="2">
    <source>
        <dbReference type="ARBA" id="ARBA00023619"/>
    </source>
</evidence>